<protein>
    <recommendedName>
        <fullName evidence="4">Lipoprotein</fullName>
    </recommendedName>
</protein>
<evidence type="ECO:0008006" key="4">
    <source>
        <dbReference type="Google" id="ProtNLM"/>
    </source>
</evidence>
<feature type="chain" id="PRO_5034107255" description="Lipoprotein" evidence="1">
    <location>
        <begin position="20"/>
        <end position="225"/>
    </location>
</feature>
<feature type="signal peptide" evidence="1">
    <location>
        <begin position="1"/>
        <end position="19"/>
    </location>
</feature>
<evidence type="ECO:0000256" key="1">
    <source>
        <dbReference type="SAM" id="SignalP"/>
    </source>
</evidence>
<gene>
    <name evidence="2" type="ORF">INT43_008167</name>
</gene>
<dbReference type="OrthoDB" id="5985073at2759"/>
<evidence type="ECO:0000313" key="2">
    <source>
        <dbReference type="EMBL" id="KAG2171787.1"/>
    </source>
</evidence>
<dbReference type="EMBL" id="JAEPQZ010000019">
    <property type="protein sequence ID" value="KAG2171787.1"/>
    <property type="molecule type" value="Genomic_DNA"/>
</dbReference>
<evidence type="ECO:0000313" key="3">
    <source>
        <dbReference type="Proteomes" id="UP000654370"/>
    </source>
</evidence>
<dbReference type="Proteomes" id="UP000654370">
    <property type="component" value="Unassembled WGS sequence"/>
</dbReference>
<comment type="caution">
    <text evidence="2">The sequence shown here is derived from an EMBL/GenBank/DDBJ whole genome shotgun (WGS) entry which is preliminary data.</text>
</comment>
<dbReference type="AlphaFoldDB" id="A0A8H7U8C1"/>
<reference evidence="2" key="1">
    <citation type="submission" date="2020-12" db="EMBL/GenBank/DDBJ databases">
        <title>Metabolic potential, ecology and presence of endohyphal bacteria is reflected in genomic diversity of Mucoromycotina.</title>
        <authorList>
            <person name="Muszewska A."/>
            <person name="Okrasinska A."/>
            <person name="Steczkiewicz K."/>
            <person name="Drgas O."/>
            <person name="Orlowska M."/>
            <person name="Perlinska-Lenart U."/>
            <person name="Aleksandrzak-Piekarczyk T."/>
            <person name="Szatraj K."/>
            <person name="Zielenkiewicz U."/>
            <person name="Pilsyk S."/>
            <person name="Malc E."/>
            <person name="Mieczkowski P."/>
            <person name="Kruszewska J.S."/>
            <person name="Biernat P."/>
            <person name="Pawlowska J."/>
        </authorList>
    </citation>
    <scope>NUCLEOTIDE SEQUENCE</scope>
    <source>
        <strain evidence="2">WA0000067209</strain>
    </source>
</reference>
<dbReference type="CDD" id="cd22785">
    <property type="entry name" value="DPBB_MltA-like"/>
    <property type="match status" value="1"/>
</dbReference>
<dbReference type="PROSITE" id="PS51257">
    <property type="entry name" value="PROKAR_LIPOPROTEIN"/>
    <property type="match status" value="1"/>
</dbReference>
<proteinExistence type="predicted"/>
<keyword evidence="3" id="KW-1185">Reference proteome</keyword>
<accession>A0A8H7U8C1</accession>
<keyword evidence="1" id="KW-0732">Signal</keyword>
<name>A0A8H7U8C1_MORIS</name>
<organism evidence="2 3">
    <name type="scientific">Mortierella isabellina</name>
    <name type="common">Filamentous fungus</name>
    <name type="synonym">Umbelopsis isabellina</name>
    <dbReference type="NCBI Taxonomy" id="91625"/>
    <lineage>
        <taxon>Eukaryota</taxon>
        <taxon>Fungi</taxon>
        <taxon>Fungi incertae sedis</taxon>
        <taxon>Mucoromycota</taxon>
        <taxon>Mucoromycotina</taxon>
        <taxon>Umbelopsidomycetes</taxon>
        <taxon>Umbelopsidales</taxon>
        <taxon>Umbelopsidaceae</taxon>
        <taxon>Umbelopsis</taxon>
    </lineage>
</organism>
<sequence length="225" mass="24795">MKAAFNILLCLALVSLISCELTTRATKEIKSCYKKAKFTQYWIPKEGSKDMLNNGKIVTLNGPKRYSLKTASGKVIAKVSKTSYKKFQMEGTGLLQSGDLINIGLTDKEFAIVDKKIHPYGIGSNDNSIYPFTSVASNDLKPGTKLYVKAIDGLEMPTGQKHNGCVSVDDSGDSFSGCQLDFFVLDYNNYLKIASKLPETAQVIAKDCELLNYTDPTIDAWSYQP</sequence>